<comment type="catalytic activity">
    <reaction evidence="7">
        <text>L-seryl-[protein] + ATP = O-phospho-L-seryl-[protein] + ADP + H(+)</text>
        <dbReference type="Rhea" id="RHEA:17989"/>
        <dbReference type="Rhea" id="RHEA-COMP:9863"/>
        <dbReference type="Rhea" id="RHEA-COMP:11604"/>
        <dbReference type="ChEBI" id="CHEBI:15378"/>
        <dbReference type="ChEBI" id="CHEBI:29999"/>
        <dbReference type="ChEBI" id="CHEBI:30616"/>
        <dbReference type="ChEBI" id="CHEBI:83421"/>
        <dbReference type="ChEBI" id="CHEBI:456216"/>
        <dbReference type="EC" id="2.7.12.2"/>
    </reaction>
</comment>
<dbReference type="AlphaFoldDB" id="A0A0M0J9S3"/>
<comment type="caution">
    <text evidence="12">The sequence shown here is derived from an EMBL/GenBank/DDBJ whole genome shotgun (WGS) entry which is preliminary data.</text>
</comment>
<evidence type="ECO:0000256" key="2">
    <source>
        <dbReference type="ARBA" id="ARBA00022741"/>
    </source>
</evidence>
<keyword evidence="3 12" id="KW-0418">Kinase</keyword>
<dbReference type="Gene3D" id="1.10.510.10">
    <property type="entry name" value="Transferase(Phosphotransferase) domain 1"/>
    <property type="match status" value="1"/>
</dbReference>
<dbReference type="Proteomes" id="UP000037460">
    <property type="component" value="Unassembled WGS sequence"/>
</dbReference>
<dbReference type="EC" id="2.7.12.2" evidence="6"/>
<name>A0A0M0J9S3_9EUKA</name>
<comment type="similarity">
    <text evidence="5">Belongs to the protein kinase superfamily. STE Ser/Thr protein kinase family. MAP kinase kinase subfamily.</text>
</comment>
<dbReference type="GO" id="GO:0004708">
    <property type="term" value="F:MAP kinase kinase activity"/>
    <property type="evidence" value="ECO:0007669"/>
    <property type="project" value="UniProtKB-EC"/>
</dbReference>
<evidence type="ECO:0000256" key="7">
    <source>
        <dbReference type="ARBA" id="ARBA00049014"/>
    </source>
</evidence>
<evidence type="ECO:0000256" key="5">
    <source>
        <dbReference type="ARBA" id="ARBA00038035"/>
    </source>
</evidence>
<keyword evidence="4" id="KW-0067">ATP-binding</keyword>
<dbReference type="InterPro" id="IPR000719">
    <property type="entry name" value="Prot_kinase_dom"/>
</dbReference>
<dbReference type="PANTHER" id="PTHR48013">
    <property type="entry name" value="DUAL SPECIFICITY MITOGEN-ACTIVATED PROTEIN KINASE KINASE 5-RELATED"/>
    <property type="match status" value="1"/>
</dbReference>
<dbReference type="GO" id="GO:0005524">
    <property type="term" value="F:ATP binding"/>
    <property type="evidence" value="ECO:0007669"/>
    <property type="project" value="UniProtKB-KW"/>
</dbReference>
<dbReference type="Gene3D" id="3.30.200.20">
    <property type="entry name" value="Phosphorylase Kinase, domain 1"/>
    <property type="match status" value="1"/>
</dbReference>
<keyword evidence="13" id="KW-1185">Reference proteome</keyword>
<evidence type="ECO:0000256" key="10">
    <source>
        <dbReference type="SAM" id="MobiDB-lite"/>
    </source>
</evidence>
<feature type="domain" description="Protein kinase" evidence="11">
    <location>
        <begin position="1"/>
        <end position="222"/>
    </location>
</feature>
<dbReference type="PANTHER" id="PTHR48013:SF9">
    <property type="entry name" value="DUAL SPECIFICITY MITOGEN-ACTIVATED PROTEIN KINASE KINASE 5"/>
    <property type="match status" value="1"/>
</dbReference>
<dbReference type="EMBL" id="JWZX01003201">
    <property type="protein sequence ID" value="KOO23354.1"/>
    <property type="molecule type" value="Genomic_DNA"/>
</dbReference>
<evidence type="ECO:0000313" key="13">
    <source>
        <dbReference type="Proteomes" id="UP000037460"/>
    </source>
</evidence>
<dbReference type="Pfam" id="PF00069">
    <property type="entry name" value="Pkinase"/>
    <property type="match status" value="1"/>
</dbReference>
<comment type="catalytic activity">
    <reaction evidence="9">
        <text>L-tyrosyl-[protein] + ATP = O-phospho-L-tyrosyl-[protein] + ADP + H(+)</text>
        <dbReference type="Rhea" id="RHEA:10596"/>
        <dbReference type="Rhea" id="RHEA-COMP:10136"/>
        <dbReference type="Rhea" id="RHEA-COMP:20101"/>
        <dbReference type="ChEBI" id="CHEBI:15378"/>
        <dbReference type="ChEBI" id="CHEBI:30616"/>
        <dbReference type="ChEBI" id="CHEBI:46858"/>
        <dbReference type="ChEBI" id="CHEBI:61978"/>
        <dbReference type="ChEBI" id="CHEBI:456216"/>
        <dbReference type="EC" id="2.7.12.2"/>
    </reaction>
</comment>
<keyword evidence="2" id="KW-0547">Nucleotide-binding</keyword>
<reference evidence="13" key="1">
    <citation type="journal article" date="2015" name="PLoS Genet.">
        <title>Genome Sequence and Transcriptome Analyses of Chrysochromulina tobin: Metabolic Tools for Enhanced Algal Fitness in the Prominent Order Prymnesiales (Haptophyceae).</title>
        <authorList>
            <person name="Hovde B.T."/>
            <person name="Deodato C.R."/>
            <person name="Hunsperger H.M."/>
            <person name="Ryken S.A."/>
            <person name="Yost W."/>
            <person name="Jha R.K."/>
            <person name="Patterson J."/>
            <person name="Monnat R.J. Jr."/>
            <person name="Barlow S.B."/>
            <person name="Starkenburg S.R."/>
            <person name="Cattolico R.A."/>
        </authorList>
    </citation>
    <scope>NUCLEOTIDE SEQUENCE</scope>
    <source>
        <strain evidence="13">CCMP291</strain>
    </source>
</reference>
<feature type="region of interest" description="Disordered" evidence="10">
    <location>
        <begin position="246"/>
        <end position="338"/>
    </location>
</feature>
<evidence type="ECO:0000256" key="6">
    <source>
        <dbReference type="ARBA" id="ARBA00038999"/>
    </source>
</evidence>
<feature type="compositionally biased region" description="Polar residues" evidence="10">
    <location>
        <begin position="325"/>
        <end position="338"/>
    </location>
</feature>
<comment type="catalytic activity">
    <reaction evidence="8">
        <text>L-threonyl-[protein] + ATP = O-phospho-L-threonyl-[protein] + ADP + H(+)</text>
        <dbReference type="Rhea" id="RHEA:46608"/>
        <dbReference type="Rhea" id="RHEA-COMP:11060"/>
        <dbReference type="Rhea" id="RHEA-COMP:11605"/>
        <dbReference type="ChEBI" id="CHEBI:15378"/>
        <dbReference type="ChEBI" id="CHEBI:30013"/>
        <dbReference type="ChEBI" id="CHEBI:30616"/>
        <dbReference type="ChEBI" id="CHEBI:61977"/>
        <dbReference type="ChEBI" id="CHEBI:456216"/>
        <dbReference type="EC" id="2.7.12.2"/>
    </reaction>
</comment>
<organism evidence="12 13">
    <name type="scientific">Chrysochromulina tobinii</name>
    <dbReference type="NCBI Taxonomy" id="1460289"/>
    <lineage>
        <taxon>Eukaryota</taxon>
        <taxon>Haptista</taxon>
        <taxon>Haptophyta</taxon>
        <taxon>Prymnesiophyceae</taxon>
        <taxon>Prymnesiales</taxon>
        <taxon>Chrysochromulinaceae</taxon>
        <taxon>Chrysochromulina</taxon>
    </lineage>
</organism>
<feature type="compositionally biased region" description="Acidic residues" evidence="10">
    <location>
        <begin position="308"/>
        <end position="323"/>
    </location>
</feature>
<dbReference type="SMART" id="SM00220">
    <property type="entry name" value="S_TKc"/>
    <property type="match status" value="1"/>
</dbReference>
<feature type="compositionally biased region" description="Gly residues" evidence="10">
    <location>
        <begin position="254"/>
        <end position="271"/>
    </location>
</feature>
<feature type="compositionally biased region" description="Low complexity" evidence="10">
    <location>
        <begin position="272"/>
        <end position="302"/>
    </location>
</feature>
<gene>
    <name evidence="12" type="ORF">Ctob_002843</name>
</gene>
<sequence>MILNEIKIVSNAQSNHLISFYDAFFHDGSIYLALEYMDCGSLEGLLHAAKSTPAQLVPEGVSASVLFQILRGLTYLHHEQKAVHRDLKPANVLLDSAGCVKLSDFGIAKQLGSGMYAQAGTQVGTVAYMSPERLRGDPYGFASDVWSVGLIALETALGTYPFPLCRSYFELVKTIVEGPVPSEYPDVQERVPLDELQLVHACLQKAPNERPDVRDLTRFPFFARHSAAPTDLQTYLRSIAPLLAAQQRPRTASGHGGGLGGDGGSGKGSGAASGPTASSGLSAAPDHIAQQSSAAAGGSYAHSHIDDMQAEEVMEEEGLDEIWDTNGSHGSVQSELGP</sequence>
<dbReference type="PROSITE" id="PS50011">
    <property type="entry name" value="PROTEIN_KINASE_DOM"/>
    <property type="match status" value="1"/>
</dbReference>
<protein>
    <recommendedName>
        <fullName evidence="6">mitogen-activated protein kinase kinase</fullName>
        <ecNumber evidence="6">2.7.12.2</ecNumber>
    </recommendedName>
</protein>
<keyword evidence="1" id="KW-0808">Transferase</keyword>
<accession>A0A0M0J9S3</accession>
<evidence type="ECO:0000313" key="12">
    <source>
        <dbReference type="EMBL" id="KOO23354.1"/>
    </source>
</evidence>
<dbReference type="InterPro" id="IPR011009">
    <property type="entry name" value="Kinase-like_dom_sf"/>
</dbReference>
<evidence type="ECO:0000256" key="3">
    <source>
        <dbReference type="ARBA" id="ARBA00022777"/>
    </source>
</evidence>
<proteinExistence type="inferred from homology"/>
<dbReference type="OrthoDB" id="10252354at2759"/>
<evidence type="ECO:0000256" key="4">
    <source>
        <dbReference type="ARBA" id="ARBA00022840"/>
    </source>
</evidence>
<evidence type="ECO:0000256" key="9">
    <source>
        <dbReference type="ARBA" id="ARBA00051693"/>
    </source>
</evidence>
<evidence type="ECO:0000256" key="8">
    <source>
        <dbReference type="ARBA" id="ARBA00049299"/>
    </source>
</evidence>
<evidence type="ECO:0000256" key="1">
    <source>
        <dbReference type="ARBA" id="ARBA00022679"/>
    </source>
</evidence>
<evidence type="ECO:0000259" key="11">
    <source>
        <dbReference type="PROSITE" id="PS50011"/>
    </source>
</evidence>
<dbReference type="SUPFAM" id="SSF56112">
    <property type="entry name" value="Protein kinase-like (PK-like)"/>
    <property type="match status" value="1"/>
</dbReference>